<dbReference type="Pfam" id="PF12268">
    <property type="entry name" value="DUF3612"/>
    <property type="match status" value="1"/>
</dbReference>
<name>A0A382LCI4_9ZZZZ</name>
<feature type="non-terminal residue" evidence="1">
    <location>
        <position position="1"/>
    </location>
</feature>
<accession>A0A382LCI4</accession>
<organism evidence="1">
    <name type="scientific">marine metagenome</name>
    <dbReference type="NCBI Taxonomy" id="408172"/>
    <lineage>
        <taxon>unclassified sequences</taxon>
        <taxon>metagenomes</taxon>
        <taxon>ecological metagenomes</taxon>
    </lineage>
</organism>
<dbReference type="InterPro" id="IPR022055">
    <property type="entry name" value="DUF3612"/>
</dbReference>
<evidence type="ECO:0000313" key="1">
    <source>
        <dbReference type="EMBL" id="SVC33793.1"/>
    </source>
</evidence>
<evidence type="ECO:0008006" key="2">
    <source>
        <dbReference type="Google" id="ProtNLM"/>
    </source>
</evidence>
<sequence>ALANNIAHKVLHDGDGARATQVSGGRGLDRRQNAESPNMDAKDILFAWRDFECSYFAAALLGPKTAFRQFLARHSYAIDIGNKVDLTTTLVMRRMSSVSPYPHWHYFDAYPPGNLRAVYRGNGIPLPWGNMTMLSDPCQHWAVFRMLNTRSTKPSAQISILESGAKKHLYCCESIRGMDAAGNPHVLCAGIDLAPALVAQGIDAADTISQIADACEKNEGTGQIPSEAQQQLISISKILNIGWIEAGSRKDATIICPRSSSCPREKHCLGETMQKRTPQIENIRKSIVAS</sequence>
<protein>
    <recommendedName>
        <fullName evidence="2">MerR family transcriptional regulator</fullName>
    </recommendedName>
</protein>
<dbReference type="EMBL" id="UINC01085864">
    <property type="protein sequence ID" value="SVC33793.1"/>
    <property type="molecule type" value="Genomic_DNA"/>
</dbReference>
<dbReference type="AlphaFoldDB" id="A0A382LCI4"/>
<gene>
    <name evidence="1" type="ORF">METZ01_LOCUS286647</name>
</gene>
<reference evidence="1" key="1">
    <citation type="submission" date="2018-05" db="EMBL/GenBank/DDBJ databases">
        <authorList>
            <person name="Lanie J.A."/>
            <person name="Ng W.-L."/>
            <person name="Kazmierczak K.M."/>
            <person name="Andrzejewski T.M."/>
            <person name="Davidsen T.M."/>
            <person name="Wayne K.J."/>
            <person name="Tettelin H."/>
            <person name="Glass J.I."/>
            <person name="Rusch D."/>
            <person name="Podicherti R."/>
            <person name="Tsui H.-C.T."/>
            <person name="Winkler M.E."/>
        </authorList>
    </citation>
    <scope>NUCLEOTIDE SEQUENCE</scope>
</reference>
<proteinExistence type="predicted"/>